<dbReference type="NCBIfam" id="TIGR01731">
    <property type="entry name" value="fil_hemag_20aa"/>
    <property type="match status" value="1"/>
</dbReference>
<organism evidence="1 2">
    <name type="scientific">Pseudomonas bharatica CSV86</name>
    <dbReference type="NCBI Taxonomy" id="1005395"/>
    <lineage>
        <taxon>Bacteria</taxon>
        <taxon>Pseudomonadati</taxon>
        <taxon>Pseudomonadota</taxon>
        <taxon>Gammaproteobacteria</taxon>
        <taxon>Pseudomonadales</taxon>
        <taxon>Pseudomonadaceae</taxon>
        <taxon>Pseudomonas</taxon>
        <taxon>Pseudomonas bharatica</taxon>
    </lineage>
</organism>
<keyword evidence="2" id="KW-1185">Reference proteome</keyword>
<accession>A0A7K4EET0</accession>
<reference evidence="1 2" key="1">
    <citation type="journal article" date="2013" name="Genome Announc.">
        <title>Genome Sequence of Naphthalene-Degrading Soil Bacterium Pseudomonas putida CSV86.</title>
        <authorList>
            <person name="Phale P.S."/>
            <person name="Paliwal V."/>
            <person name="Raju S.C."/>
            <person name="Modak A."/>
            <person name="Purohit H.J."/>
        </authorList>
    </citation>
    <scope>NUCLEOTIDE SEQUENCE [LARGE SCALE GENOMIC DNA]</scope>
    <source>
        <strain evidence="1 2">CSV86</strain>
    </source>
</reference>
<dbReference type="InterPro" id="IPR010069">
    <property type="entry name" value="CdiA_FHA1_rpt"/>
</dbReference>
<dbReference type="AlphaFoldDB" id="A0A7K4EET0"/>
<protein>
    <submittedName>
        <fullName evidence="1">Uncharacterized protein</fullName>
    </submittedName>
</protein>
<sequence>MALDVTGVDNRAGEIASVSTLTVNAAAWTTAAAVALSPTLPCN</sequence>
<dbReference type="Proteomes" id="UP000010448">
    <property type="component" value="Unassembled WGS sequence"/>
</dbReference>
<evidence type="ECO:0000313" key="2">
    <source>
        <dbReference type="Proteomes" id="UP000010448"/>
    </source>
</evidence>
<comment type="caution">
    <text evidence="1">The sequence shown here is derived from an EMBL/GenBank/DDBJ whole genome shotgun (WGS) entry which is preliminary data.</text>
</comment>
<evidence type="ECO:0000313" key="1">
    <source>
        <dbReference type="EMBL" id="NNJ16164.1"/>
    </source>
</evidence>
<name>A0A7K4EET0_9PSED</name>
<proteinExistence type="predicted"/>
<gene>
    <name evidence="1" type="ORF">CSV86_013485</name>
</gene>
<dbReference type="EMBL" id="AMWJ02000002">
    <property type="protein sequence ID" value="NNJ16164.1"/>
    <property type="molecule type" value="Genomic_DNA"/>
</dbReference>